<keyword evidence="7" id="KW-1185">Reference proteome</keyword>
<evidence type="ECO:0000313" key="6">
    <source>
        <dbReference type="EnsemblMetazoa" id="XP_012058227.1"/>
    </source>
</evidence>
<dbReference type="GO" id="GO:0002949">
    <property type="term" value="P:tRNA threonylcarbamoyladenosine modification"/>
    <property type="evidence" value="ECO:0007669"/>
    <property type="project" value="TreeGrafter"/>
</dbReference>
<evidence type="ECO:0000256" key="1">
    <source>
        <dbReference type="ARBA" id="ARBA00004123"/>
    </source>
</evidence>
<dbReference type="GO" id="GO:0005829">
    <property type="term" value="C:cytosol"/>
    <property type="evidence" value="ECO:0007669"/>
    <property type="project" value="TreeGrafter"/>
</dbReference>
<dbReference type="GO" id="GO:0005634">
    <property type="term" value="C:nucleus"/>
    <property type="evidence" value="ECO:0007669"/>
    <property type="project" value="UniProtKB-SubCell"/>
</dbReference>
<dbReference type="AlphaFoldDB" id="A0A158NL19"/>
<dbReference type="InterPro" id="IPR013926">
    <property type="entry name" value="CGI121/TPRKB"/>
</dbReference>
<dbReference type="KEGG" id="acep:105621369"/>
<dbReference type="OMA" id="RATTHIA"/>
<dbReference type="EnsemblMetazoa" id="XM_012202837.1">
    <property type="protein sequence ID" value="XP_012058227.1"/>
    <property type="gene ID" value="LOC105621369"/>
</dbReference>
<dbReference type="PANTHER" id="PTHR15840:SF10">
    <property type="entry name" value="EKC_KEOPS COMPLEX SUBUNIT TPRKB"/>
    <property type="match status" value="1"/>
</dbReference>
<name>A0A158NL19_ATTCE</name>
<dbReference type="Pfam" id="PF08617">
    <property type="entry name" value="CGI-121"/>
    <property type="match status" value="1"/>
</dbReference>
<dbReference type="Gene3D" id="3.30.2380.10">
    <property type="entry name" value="CGI121/TPRKB"/>
    <property type="match status" value="1"/>
</dbReference>
<proteinExistence type="inferred from homology"/>
<keyword evidence="4 5" id="KW-0539">Nucleus</keyword>
<evidence type="ECO:0000256" key="4">
    <source>
        <dbReference type="ARBA" id="ARBA00023242"/>
    </source>
</evidence>
<dbReference type="GO" id="GO:0000408">
    <property type="term" value="C:EKC/KEOPS complex"/>
    <property type="evidence" value="ECO:0007669"/>
    <property type="project" value="TreeGrafter"/>
</dbReference>
<comment type="similarity">
    <text evidence="2 5">Belongs to the CGI121/TPRKB family.</text>
</comment>
<dbReference type="EMBL" id="ADTU01002135">
    <property type="status" value="NOT_ANNOTATED_CDS"/>
    <property type="molecule type" value="Genomic_DNA"/>
</dbReference>
<evidence type="ECO:0000256" key="3">
    <source>
        <dbReference type="ARBA" id="ARBA00022694"/>
    </source>
</evidence>
<dbReference type="eggNOG" id="KOG4066">
    <property type="taxonomic scope" value="Eukaryota"/>
</dbReference>
<dbReference type="PANTHER" id="PTHR15840">
    <property type="entry name" value="CGI-121 FAMILY MEMBER"/>
    <property type="match status" value="1"/>
</dbReference>
<reference evidence="6" key="2">
    <citation type="submission" date="2016-04" db="UniProtKB">
        <authorList>
            <consortium name="EnsemblMetazoa"/>
        </authorList>
    </citation>
    <scope>IDENTIFICATION</scope>
</reference>
<reference evidence="7" key="1">
    <citation type="journal article" date="2011" name="PLoS Genet.">
        <title>The genome sequence of the leaf-cutter ant Atta cephalotes reveals insights into its obligate symbiotic lifestyle.</title>
        <authorList>
            <person name="Suen G."/>
            <person name="Teiling C."/>
            <person name="Li L."/>
            <person name="Holt C."/>
            <person name="Abouheif E."/>
            <person name="Bornberg-Bauer E."/>
            <person name="Bouffard P."/>
            <person name="Caldera E.J."/>
            <person name="Cash E."/>
            <person name="Cavanaugh A."/>
            <person name="Denas O."/>
            <person name="Elhaik E."/>
            <person name="Fave M.J."/>
            <person name="Gadau J."/>
            <person name="Gibson J.D."/>
            <person name="Graur D."/>
            <person name="Grubbs K.J."/>
            <person name="Hagen D.E."/>
            <person name="Harkins T.T."/>
            <person name="Helmkampf M."/>
            <person name="Hu H."/>
            <person name="Johnson B.R."/>
            <person name="Kim J."/>
            <person name="Marsh S.E."/>
            <person name="Moeller J.A."/>
            <person name="Munoz-Torres M.C."/>
            <person name="Murphy M.C."/>
            <person name="Naughton M.C."/>
            <person name="Nigam S."/>
            <person name="Overson R."/>
            <person name="Rajakumar R."/>
            <person name="Reese J.T."/>
            <person name="Scott J.J."/>
            <person name="Smith C.R."/>
            <person name="Tao S."/>
            <person name="Tsutsui N.D."/>
            <person name="Viljakainen L."/>
            <person name="Wissler L."/>
            <person name="Yandell M.D."/>
            <person name="Zimmer F."/>
            <person name="Taylor J."/>
            <person name="Slater S.C."/>
            <person name="Clifton S.W."/>
            <person name="Warren W.C."/>
            <person name="Elsik C.G."/>
            <person name="Smith C.D."/>
            <person name="Weinstock G.M."/>
            <person name="Gerardo N.M."/>
            <person name="Currie C.R."/>
        </authorList>
    </citation>
    <scope>NUCLEOTIDE SEQUENCE [LARGE SCALE GENOMIC DNA]</scope>
</reference>
<protein>
    <recommendedName>
        <fullName evidence="8">EKC/KEOPS complex subunit CGI121</fullName>
    </recommendedName>
</protein>
<dbReference type="SUPFAM" id="SSF143870">
    <property type="entry name" value="PF0523-like"/>
    <property type="match status" value="1"/>
</dbReference>
<dbReference type="InterPro" id="IPR036504">
    <property type="entry name" value="CGI121/TPRKB_sf"/>
</dbReference>
<evidence type="ECO:0000256" key="5">
    <source>
        <dbReference type="RuleBase" id="RU004398"/>
    </source>
</evidence>
<organism evidence="6 7">
    <name type="scientific">Atta cephalotes</name>
    <name type="common">Leafcutter ant</name>
    <dbReference type="NCBI Taxonomy" id="12957"/>
    <lineage>
        <taxon>Eukaryota</taxon>
        <taxon>Metazoa</taxon>
        <taxon>Ecdysozoa</taxon>
        <taxon>Arthropoda</taxon>
        <taxon>Hexapoda</taxon>
        <taxon>Insecta</taxon>
        <taxon>Pterygota</taxon>
        <taxon>Neoptera</taxon>
        <taxon>Endopterygota</taxon>
        <taxon>Hymenoptera</taxon>
        <taxon>Apocrita</taxon>
        <taxon>Aculeata</taxon>
        <taxon>Formicoidea</taxon>
        <taxon>Formicidae</taxon>
        <taxon>Myrmicinae</taxon>
        <taxon>Atta</taxon>
    </lineage>
</organism>
<dbReference type="InParanoid" id="A0A158NL19"/>
<evidence type="ECO:0008006" key="8">
    <source>
        <dbReference type="Google" id="ProtNLM"/>
    </source>
</evidence>
<comment type="subcellular location">
    <subcellularLocation>
        <location evidence="1">Nucleus</location>
    </subcellularLocation>
</comment>
<dbReference type="STRING" id="12957.A0A158NL19"/>
<keyword evidence="3" id="KW-0819">tRNA processing</keyword>
<sequence length="201" mass="22467">MSSNMIDETIELDPVTGLYCTMSLFTNVTNTVELREKLITEKLDCCMINVATIVDTFQAVVAANKAALNATRNQLVTKNINTEVLFSMSLSNSIVCALDEFGLSDDVKNLLMIVIHKDGEEKGMLEKISENVKGDKVSISNLKKFTDENLVKETYAITIIEQQNSNILDTIVSKISGSTLFPPKNRNRGRRISYEQYEQKS</sequence>
<evidence type="ECO:0000256" key="2">
    <source>
        <dbReference type="ARBA" id="ARBA00005546"/>
    </source>
</evidence>
<dbReference type="OrthoDB" id="329139at2759"/>
<dbReference type="Proteomes" id="UP000005205">
    <property type="component" value="Unassembled WGS sequence"/>
</dbReference>
<accession>A0A158NL19</accession>
<gene>
    <name evidence="6" type="primary">105621369</name>
</gene>
<evidence type="ECO:0000313" key="7">
    <source>
        <dbReference type="Proteomes" id="UP000005205"/>
    </source>
</evidence>